<evidence type="ECO:0000313" key="2">
    <source>
        <dbReference type="EMBL" id="EME86770.1"/>
    </source>
</evidence>
<dbReference type="VEuPathDB" id="FungiDB:MYCFIDRAFT_210608"/>
<evidence type="ECO:0000256" key="1">
    <source>
        <dbReference type="SAM" id="MobiDB-lite"/>
    </source>
</evidence>
<dbReference type="RefSeq" id="XP_007923928.1">
    <property type="nucleotide sequence ID" value="XM_007925737.1"/>
</dbReference>
<sequence>MHGTYHFCGVPGGACAKDDNIMRKSSSLFPTTSRLTLALSATTTSAIPTFFLTKRHEEHNATAARWSNDTELDFNSTSRPGGQPPTGAAAESKGQRVDSNKEKVWLIAILTAGVVAFAQIKRRA</sequence>
<keyword evidence="3" id="KW-1185">Reference proteome</keyword>
<evidence type="ECO:0000313" key="3">
    <source>
        <dbReference type="Proteomes" id="UP000016932"/>
    </source>
</evidence>
<dbReference type="GeneID" id="19337139"/>
<accession>M2ZAD2</accession>
<dbReference type="HOGENOM" id="CLU_2004896_0_0_1"/>
<dbReference type="AlphaFoldDB" id="M2ZAD2"/>
<dbReference type="Proteomes" id="UP000016932">
    <property type="component" value="Unassembled WGS sequence"/>
</dbReference>
<feature type="compositionally biased region" description="Polar residues" evidence="1">
    <location>
        <begin position="65"/>
        <end position="80"/>
    </location>
</feature>
<proteinExistence type="predicted"/>
<protein>
    <submittedName>
        <fullName evidence="2">Uncharacterized protein</fullName>
    </submittedName>
</protein>
<dbReference type="KEGG" id="pfj:MYCFIDRAFT_210608"/>
<name>M2ZAD2_PSEFD</name>
<gene>
    <name evidence="2" type="ORF">MYCFIDRAFT_210608</name>
</gene>
<organism evidence="2 3">
    <name type="scientific">Pseudocercospora fijiensis (strain CIRAD86)</name>
    <name type="common">Black leaf streak disease fungus</name>
    <name type="synonym">Mycosphaerella fijiensis</name>
    <dbReference type="NCBI Taxonomy" id="383855"/>
    <lineage>
        <taxon>Eukaryota</taxon>
        <taxon>Fungi</taxon>
        <taxon>Dikarya</taxon>
        <taxon>Ascomycota</taxon>
        <taxon>Pezizomycotina</taxon>
        <taxon>Dothideomycetes</taxon>
        <taxon>Dothideomycetidae</taxon>
        <taxon>Mycosphaerellales</taxon>
        <taxon>Mycosphaerellaceae</taxon>
        <taxon>Pseudocercospora</taxon>
    </lineage>
</organism>
<reference evidence="2 3" key="1">
    <citation type="journal article" date="2012" name="PLoS Pathog.">
        <title>Diverse lifestyles and strategies of plant pathogenesis encoded in the genomes of eighteen Dothideomycetes fungi.</title>
        <authorList>
            <person name="Ohm R.A."/>
            <person name="Feau N."/>
            <person name="Henrissat B."/>
            <person name="Schoch C.L."/>
            <person name="Horwitz B.A."/>
            <person name="Barry K.W."/>
            <person name="Condon B.J."/>
            <person name="Copeland A.C."/>
            <person name="Dhillon B."/>
            <person name="Glaser F."/>
            <person name="Hesse C.N."/>
            <person name="Kosti I."/>
            <person name="LaButti K."/>
            <person name="Lindquist E.A."/>
            <person name="Lucas S."/>
            <person name="Salamov A.A."/>
            <person name="Bradshaw R.E."/>
            <person name="Ciuffetti L."/>
            <person name="Hamelin R.C."/>
            <person name="Kema G.H.J."/>
            <person name="Lawrence C."/>
            <person name="Scott J.A."/>
            <person name="Spatafora J.W."/>
            <person name="Turgeon B.G."/>
            <person name="de Wit P.J.G.M."/>
            <person name="Zhong S."/>
            <person name="Goodwin S.B."/>
            <person name="Grigoriev I.V."/>
        </authorList>
    </citation>
    <scope>NUCLEOTIDE SEQUENCE [LARGE SCALE GENOMIC DNA]</scope>
    <source>
        <strain evidence="2 3">CIRAD86</strain>
    </source>
</reference>
<dbReference type="EMBL" id="KB446556">
    <property type="protein sequence ID" value="EME86770.1"/>
    <property type="molecule type" value="Genomic_DNA"/>
</dbReference>
<feature type="region of interest" description="Disordered" evidence="1">
    <location>
        <begin position="63"/>
        <end position="98"/>
    </location>
</feature>
<dbReference type="OrthoDB" id="3648828at2759"/>